<evidence type="ECO:0000256" key="1">
    <source>
        <dbReference type="ARBA" id="ARBA00005820"/>
    </source>
</evidence>
<dbReference type="GO" id="GO:0006355">
    <property type="term" value="P:regulation of DNA-templated transcription"/>
    <property type="evidence" value="ECO:0007669"/>
    <property type="project" value="InterPro"/>
</dbReference>
<dbReference type="Gene3D" id="1.10.10.10">
    <property type="entry name" value="Winged helix-like DNA-binding domain superfamily/Winged helix DNA-binding domain"/>
    <property type="match status" value="1"/>
</dbReference>
<dbReference type="AlphaFoldDB" id="A0A8J3W9H0"/>
<dbReference type="Gene3D" id="1.25.40.10">
    <property type="entry name" value="Tetratricopeptide repeat domain"/>
    <property type="match status" value="1"/>
</dbReference>
<dbReference type="InterPro" id="IPR036388">
    <property type="entry name" value="WH-like_DNA-bd_sf"/>
</dbReference>
<dbReference type="Proteomes" id="UP000616724">
    <property type="component" value="Unassembled WGS sequence"/>
</dbReference>
<dbReference type="SUPFAM" id="SSF52540">
    <property type="entry name" value="P-loop containing nucleoside triphosphate hydrolases"/>
    <property type="match status" value="1"/>
</dbReference>
<dbReference type="SUPFAM" id="SSF46894">
    <property type="entry name" value="C-terminal effector domain of the bipartite response regulators"/>
    <property type="match status" value="1"/>
</dbReference>
<dbReference type="InterPro" id="IPR001867">
    <property type="entry name" value="OmpR/PhoB-type_DNA-bd"/>
</dbReference>
<dbReference type="PANTHER" id="PTHR35807">
    <property type="entry name" value="TRANSCRIPTIONAL REGULATOR REDD-RELATED"/>
    <property type="match status" value="1"/>
</dbReference>
<evidence type="ECO:0000259" key="7">
    <source>
        <dbReference type="PROSITE" id="PS51755"/>
    </source>
</evidence>
<name>A0A8J3W9H0_9ACTN</name>
<proteinExistence type="inferred from homology"/>
<dbReference type="Gene3D" id="3.40.50.300">
    <property type="entry name" value="P-loop containing nucleotide triphosphate hydrolases"/>
    <property type="match status" value="1"/>
</dbReference>
<comment type="caution">
    <text evidence="8">The sequence shown here is derived from an EMBL/GenBank/DDBJ whole genome shotgun (WGS) entry which is preliminary data.</text>
</comment>
<dbReference type="InterPro" id="IPR027417">
    <property type="entry name" value="P-loop_NTPase"/>
</dbReference>
<protein>
    <recommendedName>
        <fullName evidence="7">OmpR/PhoB-type domain-containing protein</fullName>
    </recommendedName>
</protein>
<dbReference type="SUPFAM" id="SSF48452">
    <property type="entry name" value="TPR-like"/>
    <property type="match status" value="1"/>
</dbReference>
<evidence type="ECO:0000313" key="9">
    <source>
        <dbReference type="Proteomes" id="UP000616724"/>
    </source>
</evidence>
<dbReference type="GO" id="GO:0043531">
    <property type="term" value="F:ADP binding"/>
    <property type="evidence" value="ECO:0007669"/>
    <property type="project" value="InterPro"/>
</dbReference>
<dbReference type="GO" id="GO:0003677">
    <property type="term" value="F:DNA binding"/>
    <property type="evidence" value="ECO:0007669"/>
    <property type="project" value="UniProtKB-UniRule"/>
</dbReference>
<feature type="region of interest" description="Disordered" evidence="6">
    <location>
        <begin position="605"/>
        <end position="636"/>
    </location>
</feature>
<dbReference type="InterPro" id="IPR049945">
    <property type="entry name" value="AAA_22"/>
</dbReference>
<comment type="similarity">
    <text evidence="1">Belongs to the AfsR/DnrI/RedD regulatory family.</text>
</comment>
<dbReference type="PANTHER" id="PTHR35807:SF1">
    <property type="entry name" value="TRANSCRIPTIONAL REGULATOR REDD"/>
    <property type="match status" value="1"/>
</dbReference>
<keyword evidence="9" id="KW-1185">Reference proteome</keyword>
<dbReference type="GO" id="GO:0000160">
    <property type="term" value="P:phosphorelay signal transduction system"/>
    <property type="evidence" value="ECO:0007669"/>
    <property type="project" value="InterPro"/>
</dbReference>
<gene>
    <name evidence="8" type="ORF">Plo01_72210</name>
</gene>
<dbReference type="SMART" id="SM00862">
    <property type="entry name" value="Trans_reg_C"/>
    <property type="match status" value="1"/>
</dbReference>
<evidence type="ECO:0000256" key="4">
    <source>
        <dbReference type="ARBA" id="ARBA00023163"/>
    </source>
</evidence>
<reference evidence="8 9" key="1">
    <citation type="submission" date="2021-01" db="EMBL/GenBank/DDBJ databases">
        <title>Whole genome shotgun sequence of Planobispora longispora NBRC 13918.</title>
        <authorList>
            <person name="Komaki H."/>
            <person name="Tamura T."/>
        </authorList>
    </citation>
    <scope>NUCLEOTIDE SEQUENCE [LARGE SCALE GENOMIC DNA]</scope>
    <source>
        <strain evidence="8 9">NBRC 13918</strain>
    </source>
</reference>
<keyword evidence="3 5" id="KW-0238">DNA-binding</keyword>
<keyword evidence="4" id="KW-0804">Transcription</keyword>
<evidence type="ECO:0000256" key="2">
    <source>
        <dbReference type="ARBA" id="ARBA00023015"/>
    </source>
</evidence>
<keyword evidence="2" id="KW-0805">Transcription regulation</keyword>
<dbReference type="SMART" id="SM00382">
    <property type="entry name" value="AAA"/>
    <property type="match status" value="1"/>
</dbReference>
<evidence type="ECO:0000256" key="3">
    <source>
        <dbReference type="ARBA" id="ARBA00023125"/>
    </source>
</evidence>
<dbReference type="Pfam" id="PF00486">
    <property type="entry name" value="Trans_reg_C"/>
    <property type="match status" value="1"/>
</dbReference>
<feature type="region of interest" description="Disordered" evidence="6">
    <location>
        <begin position="270"/>
        <end position="291"/>
    </location>
</feature>
<dbReference type="RefSeq" id="WP_203895213.1">
    <property type="nucleotide sequence ID" value="NZ_BOOH01000064.1"/>
</dbReference>
<dbReference type="InterPro" id="IPR016032">
    <property type="entry name" value="Sig_transdc_resp-reg_C-effctor"/>
</dbReference>
<dbReference type="SMART" id="SM01043">
    <property type="entry name" value="BTAD"/>
    <property type="match status" value="1"/>
</dbReference>
<evidence type="ECO:0000256" key="6">
    <source>
        <dbReference type="SAM" id="MobiDB-lite"/>
    </source>
</evidence>
<dbReference type="EMBL" id="BOOH01000064">
    <property type="protein sequence ID" value="GIH80792.1"/>
    <property type="molecule type" value="Genomic_DNA"/>
</dbReference>
<dbReference type="PROSITE" id="PS51755">
    <property type="entry name" value="OMPR_PHOB"/>
    <property type="match status" value="1"/>
</dbReference>
<dbReference type="InterPro" id="IPR005158">
    <property type="entry name" value="BTAD"/>
</dbReference>
<dbReference type="InterPro" id="IPR011990">
    <property type="entry name" value="TPR-like_helical_dom_sf"/>
</dbReference>
<evidence type="ECO:0000313" key="8">
    <source>
        <dbReference type="EMBL" id="GIH80792.1"/>
    </source>
</evidence>
<feature type="domain" description="OmpR/PhoB-type" evidence="7">
    <location>
        <begin position="2"/>
        <end position="108"/>
    </location>
</feature>
<feature type="DNA-binding region" description="OmpR/PhoB-type" evidence="5">
    <location>
        <begin position="2"/>
        <end position="108"/>
    </location>
</feature>
<evidence type="ECO:0000256" key="5">
    <source>
        <dbReference type="PROSITE-ProRule" id="PRU01091"/>
    </source>
</evidence>
<dbReference type="PRINTS" id="PR00364">
    <property type="entry name" value="DISEASERSIST"/>
</dbReference>
<dbReference type="Pfam" id="PF03704">
    <property type="entry name" value="BTAD"/>
    <property type="match status" value="1"/>
</dbReference>
<dbReference type="InterPro" id="IPR003593">
    <property type="entry name" value="AAA+_ATPase"/>
</dbReference>
<dbReference type="CDD" id="cd15831">
    <property type="entry name" value="BTAD"/>
    <property type="match status" value="1"/>
</dbReference>
<dbReference type="Pfam" id="PF13401">
    <property type="entry name" value="AAA_22"/>
    <property type="match status" value="1"/>
</dbReference>
<sequence>MRPVRAIPGAAEPAALRLGILGPLRVLRDDVPLDAGPRKQRLVLAVLLCNANAPVAVDSLIDALWEDGPPRTARKNLQVYVSALRNLLGATPAGPRIVHEMGGYVLAADEAELDWLQFERKVRDGRRLRRGGADGEPDGGAARALHEALVLWRGPVLEGMRDAAVIGRAAQRLEDGFLAAFEDWAELEVARGASLEVAERIAVVAQRHPVRERLRMTQMAALSQLGRRTEALAVFDELRRSLAGEFGLTPGPALVELHRSLLDDHESRVRLTPPRPAAGHLLPREAPGFSGREDQRRTLMETLARAGGRLTVITGPVGVGKTALAVSAAHRLHEHFPHGCHFVRLREENGTPRTPAQIMSRLLWSAGVPGGADRADPAETHAAWQRWLAGRRALIVIDDARRESEIRPLLPETGDSAVIVTARTALAGLGCCHRTTLPAFSGAEALALLRRIVGRRRIDGDEPSARRIVTAVGLLPLAVRVAGEKLALFDHMSLKDFLRRLEGARSPLDELAVGDVSVRARLAGAVADLPPSAAHALRRLGALPRSRFTLREAAGALEADEEAALRTLESLLEANVVAVPYAGTRVYEMPVLMHAYAWELASATEDAEERSPHPRTAGTEAGAGSGAGTGRPAATA</sequence>
<dbReference type="InterPro" id="IPR051677">
    <property type="entry name" value="AfsR-DnrI-RedD_regulator"/>
</dbReference>
<accession>A0A8J3W9H0</accession>
<organism evidence="8 9">
    <name type="scientific">Planobispora longispora</name>
    <dbReference type="NCBI Taxonomy" id="28887"/>
    <lineage>
        <taxon>Bacteria</taxon>
        <taxon>Bacillati</taxon>
        <taxon>Actinomycetota</taxon>
        <taxon>Actinomycetes</taxon>
        <taxon>Streptosporangiales</taxon>
        <taxon>Streptosporangiaceae</taxon>
        <taxon>Planobispora</taxon>
    </lineage>
</organism>